<dbReference type="Proteomes" id="UP001596004">
    <property type="component" value="Unassembled WGS sequence"/>
</dbReference>
<sequence length="96" mass="10667">MSRRPGRHRAGGVRPGPVRPRRWDLPQRAAAAQLDQLEPAWFVSYGVGSRRFLAIAAWHTTPLRVEAATVHELQDLMRDAELETALSPASLSMAAR</sequence>
<evidence type="ECO:0000256" key="1">
    <source>
        <dbReference type="SAM" id="MobiDB-lite"/>
    </source>
</evidence>
<feature type="region of interest" description="Disordered" evidence="1">
    <location>
        <begin position="1"/>
        <end position="22"/>
    </location>
</feature>
<comment type="caution">
    <text evidence="2">The sequence shown here is derived from an EMBL/GenBank/DDBJ whole genome shotgun (WGS) entry which is preliminary data.</text>
</comment>
<proteinExistence type="predicted"/>
<accession>A0ABV9CEF6</accession>
<gene>
    <name evidence="2" type="ORF">ACFO60_11720</name>
</gene>
<dbReference type="RefSeq" id="WP_380840048.1">
    <property type="nucleotide sequence ID" value="NZ_JBHSFP010000006.1"/>
</dbReference>
<organism evidence="2 3">
    <name type="scientific">Sphaerisporangium dianthi</name>
    <dbReference type="NCBI Taxonomy" id="1436120"/>
    <lineage>
        <taxon>Bacteria</taxon>
        <taxon>Bacillati</taxon>
        <taxon>Actinomycetota</taxon>
        <taxon>Actinomycetes</taxon>
        <taxon>Streptosporangiales</taxon>
        <taxon>Streptosporangiaceae</taxon>
        <taxon>Sphaerisporangium</taxon>
    </lineage>
</organism>
<reference evidence="3" key="1">
    <citation type="journal article" date="2019" name="Int. J. Syst. Evol. Microbiol.">
        <title>The Global Catalogue of Microorganisms (GCM) 10K type strain sequencing project: providing services to taxonomists for standard genome sequencing and annotation.</title>
        <authorList>
            <consortium name="The Broad Institute Genomics Platform"/>
            <consortium name="The Broad Institute Genome Sequencing Center for Infectious Disease"/>
            <person name="Wu L."/>
            <person name="Ma J."/>
        </authorList>
    </citation>
    <scope>NUCLEOTIDE SEQUENCE [LARGE SCALE GENOMIC DNA]</scope>
    <source>
        <strain evidence="3">CGMCC 4.7132</strain>
    </source>
</reference>
<dbReference type="EMBL" id="JBHSFP010000006">
    <property type="protein sequence ID" value="MFC4531434.1"/>
    <property type="molecule type" value="Genomic_DNA"/>
</dbReference>
<name>A0ABV9CEF6_9ACTN</name>
<protein>
    <submittedName>
        <fullName evidence="2">Uncharacterized protein</fullName>
    </submittedName>
</protein>
<feature type="compositionally biased region" description="Basic residues" evidence="1">
    <location>
        <begin position="1"/>
        <end position="11"/>
    </location>
</feature>
<keyword evidence="3" id="KW-1185">Reference proteome</keyword>
<evidence type="ECO:0000313" key="2">
    <source>
        <dbReference type="EMBL" id="MFC4531434.1"/>
    </source>
</evidence>
<evidence type="ECO:0000313" key="3">
    <source>
        <dbReference type="Proteomes" id="UP001596004"/>
    </source>
</evidence>